<keyword evidence="3" id="KW-1185">Reference proteome</keyword>
<dbReference type="Pfam" id="PF20720">
    <property type="entry name" value="nSTAND3"/>
    <property type="match status" value="1"/>
</dbReference>
<dbReference type="RefSeq" id="WP_064992295.1">
    <property type="nucleotide sequence ID" value="NZ_CP033361.1"/>
</dbReference>
<dbReference type="EMBL" id="CP033361">
    <property type="protein sequence ID" value="QKC77883.1"/>
    <property type="molecule type" value="Genomic_DNA"/>
</dbReference>
<accession>A0A6M7UP01</accession>
<proteinExistence type="predicted"/>
<organism evidence="2 3">
    <name type="scientific">Mesorhizobium erdmanii</name>
    <dbReference type="NCBI Taxonomy" id="1777866"/>
    <lineage>
        <taxon>Bacteria</taxon>
        <taxon>Pseudomonadati</taxon>
        <taxon>Pseudomonadota</taxon>
        <taxon>Alphaproteobacteria</taxon>
        <taxon>Hyphomicrobiales</taxon>
        <taxon>Phyllobacteriaceae</taxon>
        <taxon>Mesorhizobium</taxon>
    </lineage>
</organism>
<dbReference type="SUPFAM" id="SSF52540">
    <property type="entry name" value="P-loop containing nucleoside triphosphate hydrolases"/>
    <property type="match status" value="1"/>
</dbReference>
<evidence type="ECO:0000313" key="3">
    <source>
        <dbReference type="Proteomes" id="UP000503339"/>
    </source>
</evidence>
<dbReference type="InterPro" id="IPR027417">
    <property type="entry name" value="P-loop_NTPase"/>
</dbReference>
<dbReference type="Proteomes" id="UP000503339">
    <property type="component" value="Chromosome"/>
</dbReference>
<gene>
    <name evidence="2" type="ORF">EB233_22260</name>
</gene>
<sequence length="1298" mass="143722">MSIARTAPESFEFQDLACVHTVLRFVDAGVGIDRFVVEPKGGEDGSLYTTSPDALHFEVQVKAGSTPATIESLALWMTHFPERTDRGMLIERLMADSQRRVIVIATGRASDALEPLIVGDDWPRGQSATTIKVNLAKQFIQAFRASAIDDNGQGKLHSDRVLHHAATAATFTVEHVRDVLSRIAILDRATKDTVTDRIERHLRKRGIPDDRLGDMIARLRAIVGTKRKNGEDLASAIEAQIAREIPSSIIPLDYVPGSEEADWTALFSTDNCLLLSGVTRCGKSTTAKWIAGQFERHGARIEQFGTIEEVERFLFDPAGGLRIAVLDDPLGGAHPAPEPERQLQRLSALVPRLRANRRLIVSQGRERLLEVAGVEVLQDSKPAGVAWVDMSERPSAFLATVWQSFCIRSGLADPLRSAVGQALRAGSVRLEPGTLEYLANLPSARSGTMCVEDAVRAATVDADVLAGALRLESRSPTMLKALALGSAPQEPVARQDLAFVAGKGGDLLPSKASYLGLTRTLGGGKRAQATLPNYTGEMSISDDDQEDLDMLERRRMVETDSSHRSGFTHAMYRSAAERIFRPLPRREIDDMMVMHERALFARSPATTRAAARGLDWLMVRLGSKDALLVLKRAEEGLQSLYLTTRDICFDFLNRHYSAATEAGIDVAEAADHVSAIQIESLDWHEGEPMLPPDGNVRDDEFLRFYVGPDEVDVAPALQILESPSGSALTPEVAGEAILFLKHNPESASRRHVESLLSYDAAVVRAEAVEIWLSRSREDDNEVLGRIFDETHPAVARAAVESTAKAFIHLSEPRQQQVVRGLKAMVTPANATVFLRFLVVFDRGRLTPESVPWELFQALMPTVLDALPAQAHFNEARLYDVGRKAGKILASEAIASLCDSWISWARRTDGEGGYLNDFSLGVIDLLFDYLSTRADLRADGVQRLLDLHLTGNLLTAVSNAVEWWPSLSALERDALLRTLTKDTSDRIWRQAVALTRREVPKEIEEVLLPSGSRYKDGHVEIRKQHPELFEACFAIATGYPGRFEAWQQNPNSKFWQDAIVAIARDPTDPLFDGAFELVLSRSTKLNPNVRKLILAAAAVDANAVFRHLLRLTIFDGARQRKNFWTLLFEAIGPDKNLDPWLDEMAEVAQHVLDKATSSNQWISDPVIRKSLDERMSRDILVYTMLQIQLEADRTEKALSELPYEEDDDQAKGGDDNAESLAEGYANLIIKVIKAKPPRFLATIDDTIAIFRHLNMGEELIRILRAEREILVPVFSESYRQATQSKASDRPAGWVVGVLN</sequence>
<protein>
    <recommendedName>
        <fullName evidence="1">Novel STAND NTPase 3 domain-containing protein</fullName>
    </recommendedName>
</protein>
<name>A0A6M7UP01_9HYPH</name>
<feature type="domain" description="Novel STAND NTPase 3" evidence="1">
    <location>
        <begin position="254"/>
        <end position="369"/>
    </location>
</feature>
<evidence type="ECO:0000259" key="1">
    <source>
        <dbReference type="Pfam" id="PF20720"/>
    </source>
</evidence>
<reference evidence="2 3" key="1">
    <citation type="submission" date="2018-10" db="EMBL/GenBank/DDBJ databases">
        <authorList>
            <person name="Perry B.J."/>
            <person name="Sullivan J.T."/>
            <person name="Murphy R.J.T."/>
            <person name="Ramsay J.P."/>
            <person name="Ronson C.W."/>
        </authorList>
    </citation>
    <scope>NUCLEOTIDE SEQUENCE [LARGE SCALE GENOMIC DNA]</scope>
    <source>
        <strain evidence="2 3">NZP2014</strain>
    </source>
</reference>
<dbReference type="KEGG" id="merd:EB233_22260"/>
<dbReference type="InterPro" id="IPR049050">
    <property type="entry name" value="nSTAND3"/>
</dbReference>
<evidence type="ECO:0000313" key="2">
    <source>
        <dbReference type="EMBL" id="QKC77883.1"/>
    </source>
</evidence>